<organism evidence="1 2">
    <name type="scientific">Vibrio algarum</name>
    <dbReference type="NCBI Taxonomy" id="3020714"/>
    <lineage>
        <taxon>Bacteria</taxon>
        <taxon>Pseudomonadati</taxon>
        <taxon>Pseudomonadota</taxon>
        <taxon>Gammaproteobacteria</taxon>
        <taxon>Vibrionales</taxon>
        <taxon>Vibrionaceae</taxon>
        <taxon>Vibrio</taxon>
    </lineage>
</organism>
<comment type="caution">
    <text evidence="1">The sequence shown here is derived from an EMBL/GenBank/DDBJ whole genome shotgun (WGS) entry which is preliminary data.</text>
</comment>
<keyword evidence="2" id="KW-1185">Reference proteome</keyword>
<name>A0ABT4YVZ0_9VIBR</name>
<dbReference type="Gene3D" id="1.25.40.10">
    <property type="entry name" value="Tetratricopeptide repeat domain"/>
    <property type="match status" value="2"/>
</dbReference>
<dbReference type="InterPro" id="IPR011990">
    <property type="entry name" value="TPR-like_helical_dom_sf"/>
</dbReference>
<sequence>MDKAHAVLENEIEQLSSRIEAEPEVVLQLAKQSLARADHILYPEGGIKTAILISRCYWYLMDYTQGLKAIKDAHARLNRLDTDLYLPEILHVHALQFWGQAKYYSAQQFWINALEQAALVGETIIEIESLIGLGNVWRVTNEHKLAMSTHSLAVNVANNARIDWLEGKARILLARDFYLLNNYIEMLSVLDAAEEVLKHNSNATWKAEIWEYRGLALLGLERVKNAEEATLKAYDLAMKHNLYWLQTQAYINRARLELIRNDLSYAKQLLANAEKAAKKFQDGDLLAQICFQQSAVSEKQGDFQDALESFQKYRQYSVKLLKDQTNRLGMDKARASKRQLDNRARKLINRIRRQVEFHHGERGYSNLVSETYWWEQMVLFKSELKASTHAVILIQHEDSAYLEVCIELAQCLCNREDLISRLSEDRIGMLVAEKGEQAEALFHFILQTLNDYPWDRRGLTGHIPVAVLHNILSFPFTLEQLEEQEQEQMDKQNG</sequence>
<dbReference type="SMART" id="SM00028">
    <property type="entry name" value="TPR"/>
    <property type="match status" value="5"/>
</dbReference>
<dbReference type="Proteomes" id="UP001210678">
    <property type="component" value="Unassembled WGS sequence"/>
</dbReference>
<reference evidence="1 2" key="1">
    <citation type="submission" date="2023-01" db="EMBL/GenBank/DDBJ databases">
        <title>Vibrio sp. KJ40-1 sp.nov, isolated from marine algae.</title>
        <authorList>
            <person name="Butt M."/>
            <person name="Kim J.M.J."/>
            <person name="Jeon C.O.C."/>
        </authorList>
    </citation>
    <scope>NUCLEOTIDE SEQUENCE [LARGE SCALE GENOMIC DNA]</scope>
    <source>
        <strain evidence="1 2">KJ40-1</strain>
    </source>
</reference>
<dbReference type="InterPro" id="IPR019734">
    <property type="entry name" value="TPR_rpt"/>
</dbReference>
<accession>A0ABT4YVZ0</accession>
<evidence type="ECO:0000313" key="1">
    <source>
        <dbReference type="EMBL" id="MDB1125635.1"/>
    </source>
</evidence>
<evidence type="ECO:0000313" key="2">
    <source>
        <dbReference type="Proteomes" id="UP001210678"/>
    </source>
</evidence>
<protein>
    <recommendedName>
        <fullName evidence="3">ATP-dependent transcriptional regulator</fullName>
    </recommendedName>
</protein>
<gene>
    <name evidence="1" type="ORF">PGX00_19020</name>
</gene>
<dbReference type="SUPFAM" id="SSF48452">
    <property type="entry name" value="TPR-like"/>
    <property type="match status" value="1"/>
</dbReference>
<dbReference type="EMBL" id="JAQLOI010000003">
    <property type="protein sequence ID" value="MDB1125635.1"/>
    <property type="molecule type" value="Genomic_DNA"/>
</dbReference>
<evidence type="ECO:0008006" key="3">
    <source>
        <dbReference type="Google" id="ProtNLM"/>
    </source>
</evidence>
<dbReference type="RefSeq" id="WP_272139533.1">
    <property type="nucleotide sequence ID" value="NZ_JAQLOI010000003.1"/>
</dbReference>
<proteinExistence type="predicted"/>